<keyword evidence="1" id="KW-1133">Transmembrane helix</keyword>
<name>A0A1A9ZA88_GLOPL</name>
<feature type="transmembrane region" description="Helical" evidence="1">
    <location>
        <begin position="95"/>
        <end position="116"/>
    </location>
</feature>
<dbReference type="AlphaFoldDB" id="A0A1A9ZA88"/>
<proteinExistence type="predicted"/>
<reference evidence="3" key="1">
    <citation type="submission" date="2014-03" db="EMBL/GenBank/DDBJ databases">
        <authorList>
            <person name="Aksoy S."/>
            <person name="Warren W."/>
            <person name="Wilson R.K."/>
        </authorList>
    </citation>
    <scope>NUCLEOTIDE SEQUENCE [LARGE SCALE GENOMIC DNA]</scope>
    <source>
        <strain evidence="3">IAEA</strain>
    </source>
</reference>
<dbReference type="VEuPathDB" id="VectorBase:GPAI008413"/>
<protein>
    <submittedName>
        <fullName evidence="2">Uncharacterized protein</fullName>
    </submittedName>
</protein>
<evidence type="ECO:0000313" key="3">
    <source>
        <dbReference type="Proteomes" id="UP000092445"/>
    </source>
</evidence>
<keyword evidence="1" id="KW-0812">Transmembrane</keyword>
<dbReference type="Proteomes" id="UP000092445">
    <property type="component" value="Unassembled WGS sequence"/>
</dbReference>
<keyword evidence="3" id="KW-1185">Reference proteome</keyword>
<dbReference type="EnsemblMetazoa" id="GPAI008413-RA">
    <property type="protein sequence ID" value="GPAI008413-PA"/>
    <property type="gene ID" value="GPAI008413"/>
</dbReference>
<evidence type="ECO:0000313" key="2">
    <source>
        <dbReference type="EnsemblMetazoa" id="GPAI008413-PA"/>
    </source>
</evidence>
<reference evidence="2" key="2">
    <citation type="submission" date="2020-05" db="UniProtKB">
        <authorList>
            <consortium name="EnsemblMetazoa"/>
        </authorList>
    </citation>
    <scope>IDENTIFICATION</scope>
    <source>
        <strain evidence="2">IAEA</strain>
    </source>
</reference>
<accession>A0A1A9ZA88</accession>
<keyword evidence="1" id="KW-0472">Membrane</keyword>
<organism evidence="2 3">
    <name type="scientific">Glossina pallidipes</name>
    <name type="common">Tsetse fly</name>
    <dbReference type="NCBI Taxonomy" id="7398"/>
    <lineage>
        <taxon>Eukaryota</taxon>
        <taxon>Metazoa</taxon>
        <taxon>Ecdysozoa</taxon>
        <taxon>Arthropoda</taxon>
        <taxon>Hexapoda</taxon>
        <taxon>Insecta</taxon>
        <taxon>Pterygota</taxon>
        <taxon>Neoptera</taxon>
        <taxon>Endopterygota</taxon>
        <taxon>Diptera</taxon>
        <taxon>Brachycera</taxon>
        <taxon>Muscomorpha</taxon>
        <taxon>Hippoboscoidea</taxon>
        <taxon>Glossinidae</taxon>
        <taxon>Glossina</taxon>
    </lineage>
</organism>
<evidence type="ECO:0000256" key="1">
    <source>
        <dbReference type="SAM" id="Phobius"/>
    </source>
</evidence>
<sequence length="187" mass="19716">MLIASGGAAPFDTDGRINGGGFFILAIISSADNDSIQYGSPLTTTSCIIIPNEYTSPAGSNDDDDGGVVVDVVVAAGVAVADVYAKALVVVSWHATAQVLSTIILLLYVEVIVYLVPHRKAANPRDTACTKVVLTFRVLNALQKLAVAVREIKGPRDEEIIDELTTLALYATAASSSTWFANLSFKL</sequence>